<dbReference type="GO" id="GO:0000166">
    <property type="term" value="F:nucleotide binding"/>
    <property type="evidence" value="ECO:0007669"/>
    <property type="project" value="UniProtKB-KW"/>
</dbReference>
<feature type="binding site" evidence="18">
    <location>
        <position position="155"/>
    </location>
    <ligand>
        <name>NAD(+)</name>
        <dbReference type="ChEBI" id="CHEBI:57540"/>
    </ligand>
</feature>
<keyword evidence="10 18" id="KW-0028">Amino-acid biosynthesis</keyword>
<dbReference type="PIRSF" id="PIRSF001455">
    <property type="entry name" value="DHQ_synth"/>
    <property type="match status" value="1"/>
</dbReference>
<evidence type="ECO:0000256" key="15">
    <source>
        <dbReference type="ARBA" id="ARBA00023141"/>
    </source>
</evidence>
<feature type="domain" description="3-dehydroquinate synthase C-terminal" evidence="20">
    <location>
        <begin position="185"/>
        <end position="329"/>
    </location>
</feature>
<dbReference type="InterPro" id="IPR056179">
    <property type="entry name" value="DHQS_C"/>
</dbReference>
<dbReference type="Pfam" id="PF01761">
    <property type="entry name" value="DHQ_synthase"/>
    <property type="match status" value="1"/>
</dbReference>
<gene>
    <name evidence="18" type="primary">aroB</name>
    <name evidence="21" type="ORF">D9V67_02765</name>
</gene>
<reference evidence="21 22" key="2">
    <citation type="submission" date="2019-05" db="EMBL/GenBank/DDBJ databases">
        <title>Genome evolution of the obligate endosymbiont Buchnera aphidicola.</title>
        <authorList>
            <person name="Moran N.A."/>
        </authorList>
    </citation>
    <scope>NUCLEOTIDE SEQUENCE [LARGE SCALE GENOMIC DNA]</scope>
    <source>
        <strain evidence="21 22">Bca</strain>
    </source>
</reference>
<dbReference type="InterPro" id="IPR030963">
    <property type="entry name" value="DHQ_synth_fam"/>
</dbReference>
<keyword evidence="15 18" id="KW-0057">Aromatic amino acid biosynthesis</keyword>
<dbReference type="EMBL" id="CP034879">
    <property type="protein sequence ID" value="QCI20659.1"/>
    <property type="molecule type" value="Genomic_DNA"/>
</dbReference>
<evidence type="ECO:0000256" key="12">
    <source>
        <dbReference type="ARBA" id="ARBA00022741"/>
    </source>
</evidence>
<dbReference type="GO" id="GO:0005737">
    <property type="term" value="C:cytoplasm"/>
    <property type="evidence" value="ECO:0007669"/>
    <property type="project" value="UniProtKB-SubCell"/>
</dbReference>
<feature type="binding site" evidence="18">
    <location>
        <begin position="133"/>
        <end position="134"/>
    </location>
    <ligand>
        <name>NAD(+)</name>
        <dbReference type="ChEBI" id="CHEBI:57540"/>
    </ligand>
</feature>
<keyword evidence="11 18" id="KW-0479">Metal-binding</keyword>
<keyword evidence="17 18" id="KW-0170">Cobalt</keyword>
<keyword evidence="16 18" id="KW-0456">Lyase</keyword>
<dbReference type="GO" id="GO:0003856">
    <property type="term" value="F:3-dehydroquinate synthase activity"/>
    <property type="evidence" value="ECO:0007669"/>
    <property type="project" value="UniProtKB-UniRule"/>
</dbReference>
<evidence type="ECO:0000313" key="22">
    <source>
        <dbReference type="Proteomes" id="UP000298594"/>
    </source>
</evidence>
<evidence type="ECO:0000256" key="7">
    <source>
        <dbReference type="ARBA" id="ARBA00013031"/>
    </source>
</evidence>
<evidence type="ECO:0000259" key="19">
    <source>
        <dbReference type="Pfam" id="PF01761"/>
    </source>
</evidence>
<evidence type="ECO:0000256" key="17">
    <source>
        <dbReference type="ARBA" id="ARBA00023285"/>
    </source>
</evidence>
<comment type="function">
    <text evidence="3 18">Catalyzes the conversion of 3-deoxy-D-arabino-heptulosonate 7-phosphate (DAHP) to dehydroquinate (DHQ).</text>
</comment>
<feature type="domain" description="3-dehydroquinate synthase N-terminal" evidence="19">
    <location>
        <begin position="71"/>
        <end position="182"/>
    </location>
</feature>
<comment type="cofactor">
    <cofactor evidence="2 18">
        <name>NAD(+)</name>
        <dbReference type="ChEBI" id="CHEBI:57540"/>
    </cofactor>
</comment>
<keyword evidence="9 18" id="KW-0963">Cytoplasm</keyword>
<organism evidence="21 22">
    <name type="scientific">Buchnera aphidicola</name>
    <name type="common">Brachycaudus cardui</name>
    <dbReference type="NCBI Taxonomy" id="557993"/>
    <lineage>
        <taxon>Bacteria</taxon>
        <taxon>Pseudomonadati</taxon>
        <taxon>Pseudomonadota</taxon>
        <taxon>Gammaproteobacteria</taxon>
        <taxon>Enterobacterales</taxon>
        <taxon>Erwiniaceae</taxon>
        <taxon>Buchnera</taxon>
    </lineage>
</organism>
<evidence type="ECO:0000256" key="10">
    <source>
        <dbReference type="ARBA" id="ARBA00022605"/>
    </source>
</evidence>
<dbReference type="Gene3D" id="1.20.1090.10">
    <property type="entry name" value="Dehydroquinate synthase-like - alpha domain"/>
    <property type="match status" value="1"/>
</dbReference>
<evidence type="ECO:0000256" key="18">
    <source>
        <dbReference type="HAMAP-Rule" id="MF_00110"/>
    </source>
</evidence>
<feature type="binding site" evidence="18">
    <location>
        <position position="251"/>
    </location>
    <ligand>
        <name>Zn(2+)</name>
        <dbReference type="ChEBI" id="CHEBI:29105"/>
    </ligand>
</feature>
<feature type="binding site" evidence="18">
    <location>
        <position position="188"/>
    </location>
    <ligand>
        <name>Zn(2+)</name>
        <dbReference type="ChEBI" id="CHEBI:29105"/>
    </ligand>
</feature>
<feature type="binding site" evidence="18">
    <location>
        <begin position="75"/>
        <end position="80"/>
    </location>
    <ligand>
        <name>NAD(+)</name>
        <dbReference type="ChEBI" id="CHEBI:57540"/>
    </ligand>
</feature>
<dbReference type="HAMAP" id="MF_00110">
    <property type="entry name" value="DHQ_synthase"/>
    <property type="match status" value="1"/>
</dbReference>
<reference evidence="21 22" key="1">
    <citation type="submission" date="2018-12" db="EMBL/GenBank/DDBJ databases">
        <authorList>
            <person name="Chong R.A."/>
        </authorList>
    </citation>
    <scope>NUCLEOTIDE SEQUENCE [LARGE SCALE GENOMIC DNA]</scope>
    <source>
        <strain evidence="21 22">Bca</strain>
    </source>
</reference>
<evidence type="ECO:0000256" key="16">
    <source>
        <dbReference type="ARBA" id="ARBA00023239"/>
    </source>
</evidence>
<feature type="binding site" evidence="18">
    <location>
        <begin position="173"/>
        <end position="176"/>
    </location>
    <ligand>
        <name>NAD(+)</name>
        <dbReference type="ChEBI" id="CHEBI:57540"/>
    </ligand>
</feature>
<dbReference type="OrthoDB" id="9806583at2"/>
<evidence type="ECO:0000259" key="20">
    <source>
        <dbReference type="Pfam" id="PF24621"/>
    </source>
</evidence>
<comment type="pathway">
    <text evidence="5 18">Metabolic intermediate biosynthesis; chorismate biosynthesis; chorismate from D-erythrose 4-phosphate and phosphoenolpyruvate: step 2/7.</text>
</comment>
<accession>A0A4D6XXN7</accession>
<evidence type="ECO:0000256" key="8">
    <source>
        <dbReference type="ARBA" id="ARBA00017684"/>
    </source>
</evidence>
<dbReference type="Gene3D" id="3.40.50.1970">
    <property type="match status" value="1"/>
</dbReference>
<dbReference type="GO" id="GO:0009073">
    <property type="term" value="P:aromatic amino acid family biosynthetic process"/>
    <property type="evidence" value="ECO:0007669"/>
    <property type="project" value="UniProtKB-KW"/>
</dbReference>
<evidence type="ECO:0000256" key="3">
    <source>
        <dbReference type="ARBA" id="ARBA00003485"/>
    </source>
</evidence>
<name>A0A4D6XXN7_9GAMM</name>
<dbReference type="UniPathway" id="UPA00053">
    <property type="reaction ID" value="UER00085"/>
</dbReference>
<dbReference type="GO" id="GO:0008652">
    <property type="term" value="P:amino acid biosynthetic process"/>
    <property type="evidence" value="ECO:0007669"/>
    <property type="project" value="UniProtKB-KW"/>
</dbReference>
<sequence length="364" mass="40528">MNKIVEKLTVILGKRSYPIKIGSGIIKEDNIFWPLKPGDQAMLVTNKTLANLLKDKVFYHLRKSGIKIDQVILSDGEQYKTLNEMEVIISALLEKKHTRDTTLIALGGGVIGDLTGFAASVYQRGVRFIQIPTTLLSQVDASVGGKTSVNHLFGKNMIGSFWQPSSVIIDVDCLKTLPYNQLVSGMAEVIKYAIIFDESFFSWLEENIETILSLDYKAISYCIKKCCELKAKLISLDEREKNFRALLNLGHTYGHAIEVHAGYGNWLHGEAISAGIVMAARTSELLGNLEKNDFKRILMLLKRTGLPIKGPKNMSAASYIPYMMRDKKVISGEIRLVLPLSIGKAEIYSNIDKNIILSAIKDSQ</sequence>
<dbReference type="NCBIfam" id="TIGR01357">
    <property type="entry name" value="aroB"/>
    <property type="match status" value="1"/>
</dbReference>
<dbReference type="InterPro" id="IPR016037">
    <property type="entry name" value="DHQ_synth_AroB"/>
</dbReference>
<evidence type="ECO:0000256" key="6">
    <source>
        <dbReference type="ARBA" id="ARBA00005412"/>
    </source>
</evidence>
<evidence type="ECO:0000256" key="5">
    <source>
        <dbReference type="ARBA" id="ARBA00004661"/>
    </source>
</evidence>
<dbReference type="PANTHER" id="PTHR43622">
    <property type="entry name" value="3-DEHYDROQUINATE SYNTHASE"/>
    <property type="match status" value="1"/>
</dbReference>
<dbReference type="SUPFAM" id="SSF56796">
    <property type="entry name" value="Dehydroquinate synthase-like"/>
    <property type="match status" value="1"/>
</dbReference>
<dbReference type="CDD" id="cd08195">
    <property type="entry name" value="DHQS"/>
    <property type="match status" value="1"/>
</dbReference>
<evidence type="ECO:0000256" key="2">
    <source>
        <dbReference type="ARBA" id="ARBA00001911"/>
    </source>
</evidence>
<evidence type="ECO:0000256" key="1">
    <source>
        <dbReference type="ARBA" id="ARBA00001393"/>
    </source>
</evidence>
<evidence type="ECO:0000256" key="4">
    <source>
        <dbReference type="ARBA" id="ARBA00004496"/>
    </source>
</evidence>
<evidence type="ECO:0000256" key="14">
    <source>
        <dbReference type="ARBA" id="ARBA00023027"/>
    </source>
</evidence>
<comment type="catalytic activity">
    <reaction evidence="1 18">
        <text>7-phospho-2-dehydro-3-deoxy-D-arabino-heptonate = 3-dehydroquinate + phosphate</text>
        <dbReference type="Rhea" id="RHEA:21968"/>
        <dbReference type="ChEBI" id="CHEBI:32364"/>
        <dbReference type="ChEBI" id="CHEBI:43474"/>
        <dbReference type="ChEBI" id="CHEBI:58394"/>
        <dbReference type="EC" id="4.2.3.4"/>
    </reaction>
</comment>
<dbReference type="AlphaFoldDB" id="A0A4D6XXN7"/>
<keyword evidence="14 18" id="KW-0520">NAD</keyword>
<comment type="similarity">
    <text evidence="6 18">Belongs to the sugar phosphate cyclases superfamily. Dehydroquinate synthase family.</text>
</comment>
<dbReference type="GO" id="GO:0009423">
    <property type="term" value="P:chorismate biosynthetic process"/>
    <property type="evidence" value="ECO:0007669"/>
    <property type="project" value="UniProtKB-UniRule"/>
</dbReference>
<evidence type="ECO:0000256" key="13">
    <source>
        <dbReference type="ARBA" id="ARBA00022833"/>
    </source>
</evidence>
<proteinExistence type="inferred from homology"/>
<dbReference type="FunFam" id="3.40.50.1970:FF:000001">
    <property type="entry name" value="3-dehydroquinate synthase"/>
    <property type="match status" value="1"/>
</dbReference>
<dbReference type="Pfam" id="PF24621">
    <property type="entry name" value="DHQS_C"/>
    <property type="match status" value="1"/>
</dbReference>
<evidence type="ECO:0000256" key="9">
    <source>
        <dbReference type="ARBA" id="ARBA00022490"/>
    </source>
</evidence>
<dbReference type="FunFam" id="1.20.1090.10:FF:000002">
    <property type="entry name" value="3-dehydroquinate synthase"/>
    <property type="match status" value="1"/>
</dbReference>
<dbReference type="InterPro" id="IPR050071">
    <property type="entry name" value="Dehydroquinate_synthase"/>
</dbReference>
<dbReference type="GO" id="GO:0046872">
    <property type="term" value="F:metal ion binding"/>
    <property type="evidence" value="ECO:0007669"/>
    <property type="project" value="UniProtKB-KW"/>
</dbReference>
<evidence type="ECO:0000256" key="11">
    <source>
        <dbReference type="ARBA" id="ARBA00022723"/>
    </source>
</evidence>
<dbReference type="PANTHER" id="PTHR43622:SF7">
    <property type="entry name" value="3-DEHYDROQUINATE SYNTHASE, CHLOROPLASTIC"/>
    <property type="match status" value="1"/>
</dbReference>
<keyword evidence="13 18" id="KW-0862">Zinc</keyword>
<evidence type="ECO:0000313" key="21">
    <source>
        <dbReference type="EMBL" id="QCI20659.1"/>
    </source>
</evidence>
<dbReference type="Proteomes" id="UP000298594">
    <property type="component" value="Chromosome"/>
</dbReference>
<feature type="binding site" evidence="18">
    <location>
        <position position="268"/>
    </location>
    <ligand>
        <name>Zn(2+)</name>
        <dbReference type="ChEBI" id="CHEBI:29105"/>
    </ligand>
</feature>
<feature type="binding site" evidence="18">
    <location>
        <begin position="109"/>
        <end position="113"/>
    </location>
    <ligand>
        <name>NAD(+)</name>
        <dbReference type="ChEBI" id="CHEBI:57540"/>
    </ligand>
</feature>
<feature type="binding site" evidence="18">
    <location>
        <position position="146"/>
    </location>
    <ligand>
        <name>NAD(+)</name>
        <dbReference type="ChEBI" id="CHEBI:57540"/>
    </ligand>
</feature>
<dbReference type="EC" id="4.2.3.4" evidence="7 18"/>
<protein>
    <recommendedName>
        <fullName evidence="8 18">3-dehydroquinate synthase</fullName>
        <shortName evidence="18">DHQS</shortName>
        <ecNumber evidence="7 18">4.2.3.4</ecNumber>
    </recommendedName>
</protein>
<dbReference type="InterPro" id="IPR030960">
    <property type="entry name" value="DHQS/DOIS_N"/>
</dbReference>
<comment type="subcellular location">
    <subcellularLocation>
        <location evidence="4 18">Cytoplasm</location>
    </subcellularLocation>
</comment>
<comment type="cofactor">
    <cofactor evidence="18">
        <name>Co(2+)</name>
        <dbReference type="ChEBI" id="CHEBI:48828"/>
    </cofactor>
    <cofactor evidence="18">
        <name>Zn(2+)</name>
        <dbReference type="ChEBI" id="CHEBI:29105"/>
    </cofactor>
    <text evidence="18">Binds 1 divalent metal cation per subunit. Can use either Co(2+) or Zn(2+).</text>
</comment>
<keyword evidence="12 18" id="KW-0547">Nucleotide-binding</keyword>